<reference evidence="19" key="1">
    <citation type="submission" date="2023-01" db="EMBL/GenBank/DDBJ databases">
        <title>Key to firefly adult light organ development and bioluminescence: homeobox transcription factors regulate luciferase expression and transportation to peroxisome.</title>
        <authorList>
            <person name="Fu X."/>
        </authorList>
    </citation>
    <scope>NUCLEOTIDE SEQUENCE [LARGE SCALE GENOMIC DNA]</scope>
</reference>
<feature type="domain" description="ABC transporter" evidence="16">
    <location>
        <begin position="504"/>
        <end position="714"/>
    </location>
</feature>
<dbReference type="InterPro" id="IPR036640">
    <property type="entry name" value="ABC1_TM_sf"/>
</dbReference>
<feature type="transmembrane region" description="Helical" evidence="14">
    <location>
        <begin position="1024"/>
        <end position="1043"/>
    </location>
</feature>
<dbReference type="Pfam" id="PF00664">
    <property type="entry name" value="ABC_membrane"/>
    <property type="match status" value="2"/>
</dbReference>
<sequence length="1531" mass="171858">MDIVSRFNTSLAYSFGIIRVILQILYGLTLIPSEGSTVYLTYSQNDENQPLLSSPYSRFVEERDPLYLGVAMEDSTWFSNLLFYWVGSLMKKGVDGKLNNTDDLYDLPDSLDCTMLSLKFEKALIGNIDDVQKRISEQIHHEPASSSRNVLPTVTYQGTFKPHVSLLRALHKSFWMQFYGIGILRLIADSAGALNIASICDTHFNYYMAVVGLKIRTALITAIYRKTISTAATDLSLAFSAGEIMNFMSTDTDRIVNSCPSFHALWSIPFQLAVSLYLLYNQVGFAFIAGLIFSVLLIPINKMIANKIGQLSTKMMECKDERVKIMTEVLRGIRTIKVHVWEQHFIKTILKIRNGELKYLKYRKYLDALCVYFWATTPVVISILTFGSYVLMGNKLTAATVFTSMALVNMLISPLNAFPWVLNGITEAWVSIKRLQRLLDLNDLDTDQYYCNSIMNEHPDYNVIIRSAFFNWGKALSEEEIAALHKIKKKDFKDKGKGKKSEKIEVAQQSANELKQFKLNNINVLIKKGEFVGVMGVVGSGKSSLLAAILAEISKQNGLIAQPWLQHGTIRDNILFGKTFDREKYKSIIHACCLDEDLLLLPAGDLTGVGEGGATLSGGQKARIALARAVYQDKSIYLLDDIVSAVDSKVAKHIFKFCVMGLLKRKTRVLCTHHVKYLVQADSIIVMANGCVKQHGRPSEVLSNIDEFLPIDLELDNSIQSDISSSFVDSIDRETVVDEDSLLNEENRETGTVKIGVYLKYWSAIGNLLGLAILLSLILMQSSRNMTDWWLSYWVSNEENSNNTNSSSTLNDNEMVLSSPFWITMTGGELNNYLIIYVCLAVANSLFTLFRAFCLHMVGYLQQIRFISNYCDLLYGCSKVSFFDISPIGRIINRFSSDTYTADDSLPFILNILLAQLFAVIGSVILTIYGLPWLCLVLVPLIPVYHWLQYYYRLTSRELKRLSSTTLSPIYNHFNETIQGLPTVRAFRATQRFKRDNEENIEANIKAQYASQVAARWLGLRLQFIGVAMVTGVGFIAVIQHQFDVADPGLVGLAISYALSVTGLLSGVVNAFTETEREMISVERITQYIEGLEPETVSSIIDPPYAWPFQGVVSFNNVILRYREHLAPALKGVTFETRPAEKIGIVGRTGAGKSSLFVALFRLSEIHSGSITIDSTNIAHIPISMLRSRLSCIPQEPFLFTGTIRENLDPLKEFSDSDLWTALNKVDLTPTVRRLGGLDYQITSSGSNLSVGQRQLFCLARAVLHNTRILCVDEATANVDHTTDRLIQRTLQTSFRKSTVIIIAHRIQTVLDCDRVLVMGDGQVLEFDSPNDLLSDINSHFYNGSVINPHWILTAAHCVYNMNLLSMYVVVGTQSLRSEGIGFFVSEVIVHKQYNSTSFLNDIALLRVMGFITFNKKVQPILLAETATFSDVTCVLSGWGLFDFSLDNLQHISVKTLSISQCKNVLFEFPIFNKHICTYINTDYETIRGDAGSPLVVGDTQIGIMSWSIPYKNESPIVFTMFIQHLSIRNW</sequence>
<dbReference type="GO" id="GO:0016020">
    <property type="term" value="C:membrane"/>
    <property type="evidence" value="ECO:0007669"/>
    <property type="project" value="UniProtKB-SubCell"/>
</dbReference>
<evidence type="ECO:0000256" key="1">
    <source>
        <dbReference type="ARBA" id="ARBA00004141"/>
    </source>
</evidence>
<dbReference type="FunFam" id="1.20.1560.10:FF:000037">
    <property type="entry name" value="ATP-binding cassette subfamily C member 10"/>
    <property type="match status" value="1"/>
</dbReference>
<keyword evidence="8" id="KW-0067">ATP-binding</keyword>
<dbReference type="InterPro" id="IPR003439">
    <property type="entry name" value="ABC_transporter-like_ATP-bd"/>
</dbReference>
<organism evidence="18 19">
    <name type="scientific">Aquatica leii</name>
    <dbReference type="NCBI Taxonomy" id="1421715"/>
    <lineage>
        <taxon>Eukaryota</taxon>
        <taxon>Metazoa</taxon>
        <taxon>Ecdysozoa</taxon>
        <taxon>Arthropoda</taxon>
        <taxon>Hexapoda</taxon>
        <taxon>Insecta</taxon>
        <taxon>Pterygota</taxon>
        <taxon>Neoptera</taxon>
        <taxon>Endopterygota</taxon>
        <taxon>Coleoptera</taxon>
        <taxon>Polyphaga</taxon>
        <taxon>Elateriformia</taxon>
        <taxon>Elateroidea</taxon>
        <taxon>Lampyridae</taxon>
        <taxon>Luciolinae</taxon>
        <taxon>Aquatica</taxon>
    </lineage>
</organism>
<dbReference type="FunFam" id="2.40.10.10:FF:000068">
    <property type="entry name" value="transmembrane protease serine 2"/>
    <property type="match status" value="1"/>
</dbReference>
<keyword evidence="19" id="KW-1185">Reference proteome</keyword>
<dbReference type="InterPro" id="IPR001254">
    <property type="entry name" value="Trypsin_dom"/>
</dbReference>
<feature type="transmembrane region" description="Helical" evidence="14">
    <location>
        <begin position="286"/>
        <end position="305"/>
    </location>
</feature>
<evidence type="ECO:0000256" key="13">
    <source>
        <dbReference type="ARBA" id="ARBA00034018"/>
    </source>
</evidence>
<evidence type="ECO:0000256" key="2">
    <source>
        <dbReference type="ARBA" id="ARBA00009726"/>
    </source>
</evidence>
<dbReference type="InterPro" id="IPR011527">
    <property type="entry name" value="ABC1_TM_dom"/>
</dbReference>
<dbReference type="InterPro" id="IPR018114">
    <property type="entry name" value="TRYPSIN_HIS"/>
</dbReference>
<keyword evidence="4" id="KW-0813">Transport</keyword>
<dbReference type="GO" id="GO:0016887">
    <property type="term" value="F:ATP hydrolysis activity"/>
    <property type="evidence" value="ECO:0007669"/>
    <property type="project" value="InterPro"/>
</dbReference>
<dbReference type="CDD" id="cd18598">
    <property type="entry name" value="ABC_6TM_MRP7_D1_like"/>
    <property type="match status" value="1"/>
</dbReference>
<keyword evidence="9" id="KW-1278">Translocase</keyword>
<keyword evidence="6" id="KW-0677">Repeat</keyword>
<feature type="domain" description="ABC transmembrane type-1" evidence="17">
    <location>
        <begin position="196"/>
        <end position="427"/>
    </location>
</feature>
<dbReference type="GO" id="GO:0004252">
    <property type="term" value="F:serine-type endopeptidase activity"/>
    <property type="evidence" value="ECO:0007669"/>
    <property type="project" value="InterPro"/>
</dbReference>
<dbReference type="Gene3D" id="1.20.1560.10">
    <property type="entry name" value="ABC transporter type 1, transmembrane domain"/>
    <property type="match status" value="2"/>
</dbReference>
<dbReference type="Pfam" id="PF00089">
    <property type="entry name" value="Trypsin"/>
    <property type="match status" value="1"/>
</dbReference>
<keyword evidence="7" id="KW-0547">Nucleotide-binding</keyword>
<keyword evidence="10 14" id="KW-1133">Transmembrane helix</keyword>
<dbReference type="Proteomes" id="UP001353858">
    <property type="component" value="Unassembled WGS sequence"/>
</dbReference>
<dbReference type="GO" id="GO:0005524">
    <property type="term" value="F:ATP binding"/>
    <property type="evidence" value="ECO:0007669"/>
    <property type="project" value="UniProtKB-KW"/>
</dbReference>
<dbReference type="Pfam" id="PF00005">
    <property type="entry name" value="ABC_tran"/>
    <property type="match status" value="2"/>
</dbReference>
<dbReference type="PROSITE" id="PS50893">
    <property type="entry name" value="ABC_TRANSPORTER_2"/>
    <property type="match status" value="2"/>
</dbReference>
<dbReference type="FunFam" id="1.20.1560.10:FF:000113">
    <property type="entry name" value="ABC transporter, putative"/>
    <property type="match status" value="1"/>
</dbReference>
<evidence type="ECO:0000256" key="12">
    <source>
        <dbReference type="ARBA" id="ARBA00023157"/>
    </source>
</evidence>
<keyword evidence="12" id="KW-1015">Disulfide bond</keyword>
<dbReference type="PANTHER" id="PTHR24223:SF330">
    <property type="entry name" value="ATP-BINDING CASSETTE SUB-FAMILY C MEMBER 10"/>
    <property type="match status" value="1"/>
</dbReference>
<evidence type="ECO:0000259" key="17">
    <source>
        <dbReference type="PROSITE" id="PS50929"/>
    </source>
</evidence>
<evidence type="ECO:0000256" key="10">
    <source>
        <dbReference type="ARBA" id="ARBA00022989"/>
    </source>
</evidence>
<feature type="domain" description="ABC transmembrane type-1" evidence="17">
    <location>
        <begin position="771"/>
        <end position="1077"/>
    </location>
</feature>
<comment type="caution">
    <text evidence="18">The sequence shown here is derived from an EMBL/GenBank/DDBJ whole genome shotgun (WGS) entry which is preliminary data.</text>
</comment>
<feature type="transmembrane region" description="Helical" evidence="14">
    <location>
        <begin position="761"/>
        <end position="780"/>
    </location>
</feature>
<evidence type="ECO:0000259" key="15">
    <source>
        <dbReference type="PROSITE" id="PS50240"/>
    </source>
</evidence>
<dbReference type="InterPro" id="IPR001314">
    <property type="entry name" value="Peptidase_S1A"/>
</dbReference>
<name>A0AAN7PHW5_9COLE</name>
<dbReference type="SUPFAM" id="SSF50494">
    <property type="entry name" value="Trypsin-like serine proteases"/>
    <property type="match status" value="1"/>
</dbReference>
<dbReference type="InterPro" id="IPR050173">
    <property type="entry name" value="ABC_transporter_C-like"/>
</dbReference>
<gene>
    <name evidence="18" type="ORF">RN001_003140</name>
</gene>
<evidence type="ECO:0000313" key="18">
    <source>
        <dbReference type="EMBL" id="KAK4886869.1"/>
    </source>
</evidence>
<feature type="transmembrane region" description="Helical" evidence="14">
    <location>
        <begin position="1049"/>
        <end position="1072"/>
    </location>
</feature>
<evidence type="ECO:0000256" key="7">
    <source>
        <dbReference type="ARBA" id="ARBA00022741"/>
    </source>
</evidence>
<dbReference type="Gene3D" id="2.40.10.10">
    <property type="entry name" value="Trypsin-like serine proteases"/>
    <property type="match status" value="1"/>
</dbReference>
<dbReference type="InterPro" id="IPR027417">
    <property type="entry name" value="P-loop_NTPase"/>
</dbReference>
<protein>
    <recommendedName>
        <fullName evidence="3">ABC-type xenobiotic transporter</fullName>
        <ecNumber evidence="3">7.6.2.2</ecNumber>
    </recommendedName>
</protein>
<feature type="domain" description="ABC transporter" evidence="16">
    <location>
        <begin position="1113"/>
        <end position="1346"/>
    </location>
</feature>
<evidence type="ECO:0000256" key="8">
    <source>
        <dbReference type="ARBA" id="ARBA00022840"/>
    </source>
</evidence>
<keyword evidence="5 14" id="KW-0812">Transmembrane</keyword>
<dbReference type="SMART" id="SM00382">
    <property type="entry name" value="AAA"/>
    <property type="match status" value="2"/>
</dbReference>
<dbReference type="SUPFAM" id="SSF52540">
    <property type="entry name" value="P-loop containing nucleoside triphosphate hydrolases"/>
    <property type="match status" value="2"/>
</dbReference>
<dbReference type="PROSITE" id="PS00211">
    <property type="entry name" value="ABC_TRANSPORTER_1"/>
    <property type="match status" value="2"/>
</dbReference>
<dbReference type="PROSITE" id="PS50929">
    <property type="entry name" value="ABC_TM1F"/>
    <property type="match status" value="2"/>
</dbReference>
<dbReference type="PROSITE" id="PS50240">
    <property type="entry name" value="TRYPSIN_DOM"/>
    <property type="match status" value="1"/>
</dbReference>
<evidence type="ECO:0000256" key="5">
    <source>
        <dbReference type="ARBA" id="ARBA00022692"/>
    </source>
</evidence>
<evidence type="ECO:0000256" key="9">
    <source>
        <dbReference type="ARBA" id="ARBA00022967"/>
    </source>
</evidence>
<dbReference type="PANTHER" id="PTHR24223">
    <property type="entry name" value="ATP-BINDING CASSETTE SUB-FAMILY C"/>
    <property type="match status" value="1"/>
</dbReference>
<evidence type="ECO:0000259" key="16">
    <source>
        <dbReference type="PROSITE" id="PS50893"/>
    </source>
</evidence>
<evidence type="ECO:0000256" key="4">
    <source>
        <dbReference type="ARBA" id="ARBA00022448"/>
    </source>
</evidence>
<dbReference type="FunFam" id="3.40.50.300:FF:000163">
    <property type="entry name" value="Multidrug resistance-associated protein member 4"/>
    <property type="match status" value="1"/>
</dbReference>
<comment type="subcellular location">
    <subcellularLocation>
        <location evidence="1">Membrane</location>
        <topology evidence="1">Multi-pass membrane protein</topology>
    </subcellularLocation>
</comment>
<dbReference type="GO" id="GO:0008559">
    <property type="term" value="F:ABC-type xenobiotic transporter activity"/>
    <property type="evidence" value="ECO:0007669"/>
    <property type="project" value="UniProtKB-EC"/>
</dbReference>
<proteinExistence type="inferred from homology"/>
<dbReference type="EMBL" id="JARPUR010000001">
    <property type="protein sequence ID" value="KAK4886869.1"/>
    <property type="molecule type" value="Genomic_DNA"/>
</dbReference>
<feature type="transmembrane region" description="Helical" evidence="14">
    <location>
        <begin position="906"/>
        <end position="925"/>
    </location>
</feature>
<comment type="similarity">
    <text evidence="2">Belongs to the ABC transporter superfamily. ABCC family. Conjugate transporter (TC 3.A.1.208) subfamily.</text>
</comment>
<feature type="transmembrane region" description="Helical" evidence="14">
    <location>
        <begin position="834"/>
        <end position="858"/>
    </location>
</feature>
<dbReference type="InterPro" id="IPR009003">
    <property type="entry name" value="Peptidase_S1_PA"/>
</dbReference>
<dbReference type="Gene3D" id="3.40.50.300">
    <property type="entry name" value="P-loop containing nucleotide triphosphate hydrolases"/>
    <property type="match status" value="2"/>
</dbReference>
<dbReference type="GO" id="GO:0006508">
    <property type="term" value="P:proteolysis"/>
    <property type="evidence" value="ECO:0007669"/>
    <property type="project" value="InterPro"/>
</dbReference>
<keyword evidence="11 14" id="KW-0472">Membrane</keyword>
<evidence type="ECO:0000256" key="14">
    <source>
        <dbReference type="SAM" id="Phobius"/>
    </source>
</evidence>
<dbReference type="CDD" id="cd03244">
    <property type="entry name" value="ABCC_MRP_domain2"/>
    <property type="match status" value="1"/>
</dbReference>
<dbReference type="EC" id="7.6.2.2" evidence="3"/>
<feature type="transmembrane region" description="Helical" evidence="14">
    <location>
        <begin position="398"/>
        <end position="422"/>
    </location>
</feature>
<dbReference type="InterPro" id="IPR003593">
    <property type="entry name" value="AAA+_ATPase"/>
</dbReference>
<dbReference type="InterPro" id="IPR043504">
    <property type="entry name" value="Peptidase_S1_PA_chymotrypsin"/>
</dbReference>
<dbReference type="CDD" id="cd00190">
    <property type="entry name" value="Tryp_SPc"/>
    <property type="match status" value="1"/>
</dbReference>
<evidence type="ECO:0000313" key="19">
    <source>
        <dbReference type="Proteomes" id="UP001353858"/>
    </source>
</evidence>
<dbReference type="FunFam" id="3.40.50.300:FF:000973">
    <property type="entry name" value="Multidrug resistance-associated protein 4"/>
    <property type="match status" value="1"/>
</dbReference>
<dbReference type="SUPFAM" id="SSF90123">
    <property type="entry name" value="ABC transporter transmembrane region"/>
    <property type="match status" value="2"/>
</dbReference>
<feature type="domain" description="Peptidase S1" evidence="15">
    <location>
        <begin position="1317"/>
        <end position="1531"/>
    </location>
</feature>
<comment type="catalytic activity">
    <reaction evidence="13">
        <text>ATP + H2O + xenobioticSide 1 = ADP + phosphate + xenobioticSide 2.</text>
        <dbReference type="EC" id="7.6.2.2"/>
    </reaction>
</comment>
<dbReference type="PRINTS" id="PR00722">
    <property type="entry name" value="CHYMOTRYPSIN"/>
</dbReference>
<evidence type="ECO:0000256" key="3">
    <source>
        <dbReference type="ARBA" id="ARBA00012191"/>
    </source>
</evidence>
<feature type="transmembrane region" description="Helical" evidence="14">
    <location>
        <begin position="931"/>
        <end position="952"/>
    </location>
</feature>
<dbReference type="CDD" id="cd18605">
    <property type="entry name" value="ABC_6TM_MRP7_D2_like"/>
    <property type="match status" value="1"/>
</dbReference>
<feature type="transmembrane region" description="Helical" evidence="14">
    <location>
        <begin position="369"/>
        <end position="392"/>
    </location>
</feature>
<evidence type="ECO:0000256" key="11">
    <source>
        <dbReference type="ARBA" id="ARBA00023136"/>
    </source>
</evidence>
<accession>A0AAN7PHW5</accession>
<dbReference type="PROSITE" id="PS00134">
    <property type="entry name" value="TRYPSIN_HIS"/>
    <property type="match status" value="1"/>
</dbReference>
<dbReference type="InterPro" id="IPR017871">
    <property type="entry name" value="ABC_transporter-like_CS"/>
</dbReference>
<dbReference type="SMART" id="SM00020">
    <property type="entry name" value="Tryp_SPc"/>
    <property type="match status" value="1"/>
</dbReference>
<evidence type="ECO:0000256" key="6">
    <source>
        <dbReference type="ARBA" id="ARBA00022737"/>
    </source>
</evidence>